<keyword evidence="2" id="KW-0812">Transmembrane</keyword>
<proteinExistence type="predicted"/>
<protein>
    <submittedName>
        <fullName evidence="3">Uncharacterized protein</fullName>
    </submittedName>
</protein>
<sequence length="308" mass="33263">MAGAMLVVVRTPQRRRHSKIDANPKRHAVVPALAISTTSALLVLVASGAFIGGTSFSDQLRSSWAVAPATAATAFAWMLLDSRHPFLLHYIAAGGDDDAQVDMTMPRLLTNGANVLEPCMSPHPRVANGFGLLENERYVVTETKIVKPFPKRLTARARVDECNSTLSEALNSSNFSGRNMKNSIIMEMNASNLMSMKMGSGDLIASDVQPKSAIEQISNNSSLSSSPKSVLPEKVPVDQVSSWSFNPRAGKTFNFARDDSVESEDNIPDIHENPGRGKQNKHSGSQKLGNFYGTSEKAMEPDISTGDT</sequence>
<evidence type="ECO:0000256" key="1">
    <source>
        <dbReference type="SAM" id="MobiDB-lite"/>
    </source>
</evidence>
<dbReference type="Proteomes" id="UP001227230">
    <property type="component" value="Chromosome 1"/>
</dbReference>
<dbReference type="EMBL" id="CP126648">
    <property type="protein sequence ID" value="WJZ81234.1"/>
    <property type="molecule type" value="Genomic_DNA"/>
</dbReference>
<keyword evidence="4" id="KW-1185">Reference proteome</keyword>
<keyword evidence="2" id="KW-0472">Membrane</keyword>
<keyword evidence="2" id="KW-1133">Transmembrane helix</keyword>
<feature type="region of interest" description="Disordered" evidence="1">
    <location>
        <begin position="253"/>
        <end position="308"/>
    </location>
</feature>
<accession>A0ABY9BEV8</accession>
<gene>
    <name evidence="3" type="ORF">VitviT2T_001087</name>
</gene>
<evidence type="ECO:0000313" key="4">
    <source>
        <dbReference type="Proteomes" id="UP001227230"/>
    </source>
</evidence>
<name>A0ABY9BEV8_VITVI</name>
<feature type="transmembrane region" description="Helical" evidence="2">
    <location>
        <begin position="28"/>
        <end position="51"/>
    </location>
</feature>
<reference evidence="3 4" key="1">
    <citation type="journal article" date="2023" name="Hortic Res">
        <title>The complete reference genome for grapevine (Vitis vinifera L.) genetics and breeding.</title>
        <authorList>
            <person name="Shi X."/>
            <person name="Cao S."/>
            <person name="Wang X."/>
            <person name="Huang S."/>
            <person name="Wang Y."/>
            <person name="Liu Z."/>
            <person name="Liu W."/>
            <person name="Leng X."/>
            <person name="Peng Y."/>
            <person name="Wang N."/>
            <person name="Wang Y."/>
            <person name="Ma Z."/>
            <person name="Xu X."/>
            <person name="Zhang F."/>
            <person name="Xue H."/>
            <person name="Zhong H."/>
            <person name="Wang Y."/>
            <person name="Zhang K."/>
            <person name="Velt A."/>
            <person name="Avia K."/>
            <person name="Holtgrawe D."/>
            <person name="Grimplet J."/>
            <person name="Matus J.T."/>
            <person name="Ware D."/>
            <person name="Wu X."/>
            <person name="Wang H."/>
            <person name="Liu C."/>
            <person name="Fang Y."/>
            <person name="Rustenholz C."/>
            <person name="Cheng Z."/>
            <person name="Xiao H."/>
            <person name="Zhou Y."/>
        </authorList>
    </citation>
    <scope>NUCLEOTIDE SEQUENCE [LARGE SCALE GENOMIC DNA]</scope>
    <source>
        <strain evidence="4">cv. Pinot noir / PN40024</strain>
        <tissue evidence="3">Leaf</tissue>
    </source>
</reference>
<organism evidence="3 4">
    <name type="scientific">Vitis vinifera</name>
    <name type="common">Grape</name>
    <dbReference type="NCBI Taxonomy" id="29760"/>
    <lineage>
        <taxon>Eukaryota</taxon>
        <taxon>Viridiplantae</taxon>
        <taxon>Streptophyta</taxon>
        <taxon>Embryophyta</taxon>
        <taxon>Tracheophyta</taxon>
        <taxon>Spermatophyta</taxon>
        <taxon>Magnoliopsida</taxon>
        <taxon>eudicotyledons</taxon>
        <taxon>Gunneridae</taxon>
        <taxon>Pentapetalae</taxon>
        <taxon>rosids</taxon>
        <taxon>Vitales</taxon>
        <taxon>Vitaceae</taxon>
        <taxon>Viteae</taxon>
        <taxon>Vitis</taxon>
    </lineage>
</organism>
<evidence type="ECO:0000256" key="2">
    <source>
        <dbReference type="SAM" id="Phobius"/>
    </source>
</evidence>
<evidence type="ECO:0000313" key="3">
    <source>
        <dbReference type="EMBL" id="WJZ81234.1"/>
    </source>
</evidence>